<evidence type="ECO:0000256" key="2">
    <source>
        <dbReference type="SAM" id="MobiDB-lite"/>
    </source>
</evidence>
<dbReference type="Gene3D" id="1.20.5.4090">
    <property type="match status" value="2"/>
</dbReference>
<feature type="region of interest" description="Disordered" evidence="2">
    <location>
        <begin position="323"/>
        <end position="346"/>
    </location>
</feature>
<evidence type="ECO:0000256" key="1">
    <source>
        <dbReference type="SAM" id="Coils"/>
    </source>
</evidence>
<keyword evidence="3" id="KW-0472">Membrane</keyword>
<evidence type="ECO:0000313" key="5">
    <source>
        <dbReference type="Proteomes" id="UP000606274"/>
    </source>
</evidence>
<accession>A0A8T0BRF9</accession>
<comment type="caution">
    <text evidence="4">The sequence shown here is derived from an EMBL/GenBank/DDBJ whole genome shotgun (WGS) entry which is preliminary data.</text>
</comment>
<dbReference type="EMBL" id="JABFDY010000003">
    <property type="protein sequence ID" value="KAF7709921.1"/>
    <property type="molecule type" value="Genomic_DNA"/>
</dbReference>
<dbReference type="InterPro" id="IPR050143">
    <property type="entry name" value="TRIM/RBCC"/>
</dbReference>
<keyword evidence="3" id="KW-0812">Transmembrane</keyword>
<organism evidence="4 5">
    <name type="scientific">Silurus meridionalis</name>
    <name type="common">Southern catfish</name>
    <name type="synonym">Silurus soldatovi meridionalis</name>
    <dbReference type="NCBI Taxonomy" id="175797"/>
    <lineage>
        <taxon>Eukaryota</taxon>
        <taxon>Metazoa</taxon>
        <taxon>Chordata</taxon>
        <taxon>Craniata</taxon>
        <taxon>Vertebrata</taxon>
        <taxon>Euteleostomi</taxon>
        <taxon>Actinopterygii</taxon>
        <taxon>Neopterygii</taxon>
        <taxon>Teleostei</taxon>
        <taxon>Ostariophysi</taxon>
        <taxon>Siluriformes</taxon>
        <taxon>Siluridae</taxon>
        <taxon>Silurus</taxon>
    </lineage>
</organism>
<reference evidence="4" key="1">
    <citation type="submission" date="2020-08" db="EMBL/GenBank/DDBJ databases">
        <title>Chromosome-level assembly of Southern catfish (Silurus meridionalis) provides insights into visual adaptation to the nocturnal and benthic lifestyles.</title>
        <authorList>
            <person name="Zhang Y."/>
            <person name="Wang D."/>
            <person name="Peng Z."/>
        </authorList>
    </citation>
    <scope>NUCLEOTIDE SEQUENCE</scope>
    <source>
        <strain evidence="4">SWU-2019-XX</strain>
        <tissue evidence="4">Muscle</tissue>
    </source>
</reference>
<sequence>MQSVVLFQEELKTALKPLQEKLKIFEDCKRTWSQTAEHIKIQAQHTEQQIREEFEKLHQVLRDEEAARIAALREEEEQKSLMMKEKIEKLSRDISSLSDTIGAVKEEMRAEDVSFLQEELKTALKRLQEKLEIFEDCKRTWSQTAEHIKIQAKHTEQQIKEEFEKLHQILRDEEAARIAALREEEEQKSLMMKEKIEKLSRDISSLSDTIGAVKEEMGSEDVSFLQNYKTTVKRAQCTLQHPEELSGALIHVAKHLANLRFRVWEKMQCGVRYTRARMKNLAVPPLLFTAGVAAAAAALFYWIHRGDGKRRAEEGVGVSLSPRAVSEDSMGASEEVKKKNNEVDSEKSNLERKVSEMEKLLSEAQRECDIKTEAYQQEREAHSILMSRYEQLRQALHHVDQVLHECEQESKDHIVLEEHFHQMKDTLAHKEELLQNLQVSLNEAERKYEQVIESHAEMKNEVCKLELDMELLQHLAQEKKDNLNKIIMNSKKDQYFLCIMKSRYKWMKQKLRREFIHKNDQYKMLRLQHKRTLVSLKKHKLLLKNVQVAQAQTELKCGMLMETNAELRRENSDLISDSNVLQDHVHELEQRLMEIQCKNVNLTEDCKQAEKDYGILHSFYEEALNQVNQEEKYEVLLSQVATLQDSVQKLEAALQEACMEIKKIRKEKALDQELTNT</sequence>
<keyword evidence="1" id="KW-0175">Coiled coil</keyword>
<feature type="compositionally biased region" description="Basic and acidic residues" evidence="2">
    <location>
        <begin position="334"/>
        <end position="346"/>
    </location>
</feature>
<dbReference type="Proteomes" id="UP000606274">
    <property type="component" value="Unassembled WGS sequence"/>
</dbReference>
<evidence type="ECO:0000256" key="3">
    <source>
        <dbReference type="SAM" id="Phobius"/>
    </source>
</evidence>
<feature type="coiled-coil region" evidence="1">
    <location>
        <begin position="182"/>
        <end position="216"/>
    </location>
</feature>
<protein>
    <submittedName>
        <fullName evidence="4">Uncharacterized protein</fullName>
    </submittedName>
</protein>
<dbReference type="PANTHER" id="PTHR24103">
    <property type="entry name" value="E3 UBIQUITIN-PROTEIN LIGASE TRIM"/>
    <property type="match status" value="1"/>
</dbReference>
<gene>
    <name evidence="4" type="ORF">HF521_016771</name>
</gene>
<evidence type="ECO:0000313" key="4">
    <source>
        <dbReference type="EMBL" id="KAF7709921.1"/>
    </source>
</evidence>
<feature type="transmembrane region" description="Helical" evidence="3">
    <location>
        <begin position="281"/>
        <end position="303"/>
    </location>
</feature>
<proteinExistence type="predicted"/>
<keyword evidence="3" id="KW-1133">Transmembrane helix</keyword>
<feature type="coiled-coil region" evidence="1">
    <location>
        <begin position="578"/>
        <end position="667"/>
    </location>
</feature>
<dbReference type="AlphaFoldDB" id="A0A8T0BRF9"/>
<keyword evidence="5" id="KW-1185">Reference proteome</keyword>
<name>A0A8T0BRF9_SILME</name>
<feature type="coiled-coil region" evidence="1">
    <location>
        <begin position="73"/>
        <end position="137"/>
    </location>
</feature>